<evidence type="ECO:0000256" key="1">
    <source>
        <dbReference type="ARBA" id="ARBA00006545"/>
    </source>
</evidence>
<dbReference type="GO" id="GO:0006869">
    <property type="term" value="P:lipid transport"/>
    <property type="evidence" value="ECO:0007669"/>
    <property type="project" value="UniProtKB-KW"/>
</dbReference>
<reference evidence="8" key="1">
    <citation type="submission" date="2022-03" db="EMBL/GenBank/DDBJ databases">
        <authorList>
            <person name="Martin C."/>
        </authorList>
    </citation>
    <scope>NUCLEOTIDE SEQUENCE</scope>
</reference>
<feature type="domain" description="Chorein N-terminal" evidence="4">
    <location>
        <begin position="1"/>
        <end position="690"/>
    </location>
</feature>
<evidence type="ECO:0000313" key="8">
    <source>
        <dbReference type="EMBL" id="CAH1789713.1"/>
    </source>
</evidence>
<evidence type="ECO:0000313" key="9">
    <source>
        <dbReference type="Proteomes" id="UP000749559"/>
    </source>
</evidence>
<gene>
    <name evidence="8" type="ORF">OFUS_LOCUS15023</name>
</gene>
<dbReference type="Pfam" id="PF25037">
    <property type="entry name" value="VPS13_C"/>
    <property type="match status" value="1"/>
</dbReference>
<evidence type="ECO:0000259" key="4">
    <source>
        <dbReference type="Pfam" id="PF12624"/>
    </source>
</evidence>
<evidence type="ECO:0000259" key="5">
    <source>
        <dbReference type="Pfam" id="PF25033"/>
    </source>
</evidence>
<dbReference type="InterPro" id="IPR056748">
    <property type="entry name" value="VPS13-like_C"/>
</dbReference>
<dbReference type="InterPro" id="IPR056747">
    <property type="entry name" value="VPS13-like_M"/>
</dbReference>
<feature type="domain" description="VPS13-like middle region" evidence="5">
    <location>
        <begin position="949"/>
        <end position="1754"/>
    </location>
</feature>
<accession>A0A8J1TT07</accession>
<proteinExistence type="inferred from homology"/>
<feature type="domain" description="Intermembrane lipid transfer protein VPS13-like C-terminal" evidence="7">
    <location>
        <begin position="2954"/>
        <end position="3075"/>
    </location>
</feature>
<dbReference type="Pfam" id="PF25033">
    <property type="entry name" value="VPS13_M"/>
    <property type="match status" value="1"/>
</dbReference>
<organism evidence="8 9">
    <name type="scientific">Owenia fusiformis</name>
    <name type="common">Polychaete worm</name>
    <dbReference type="NCBI Taxonomy" id="6347"/>
    <lineage>
        <taxon>Eukaryota</taxon>
        <taxon>Metazoa</taxon>
        <taxon>Spiralia</taxon>
        <taxon>Lophotrochozoa</taxon>
        <taxon>Annelida</taxon>
        <taxon>Polychaeta</taxon>
        <taxon>Sedentaria</taxon>
        <taxon>Canalipalpata</taxon>
        <taxon>Sabellida</taxon>
        <taxon>Oweniida</taxon>
        <taxon>Oweniidae</taxon>
        <taxon>Owenia</taxon>
    </lineage>
</organism>
<dbReference type="GO" id="GO:0045053">
    <property type="term" value="P:protein retention in Golgi apparatus"/>
    <property type="evidence" value="ECO:0007669"/>
    <property type="project" value="TreeGrafter"/>
</dbReference>
<dbReference type="InterPro" id="IPR026854">
    <property type="entry name" value="VPS13_N"/>
</dbReference>
<evidence type="ECO:0000259" key="6">
    <source>
        <dbReference type="Pfam" id="PF25036"/>
    </source>
</evidence>
<comment type="caution">
    <text evidence="8">The sequence shown here is derived from an EMBL/GenBank/DDBJ whole genome shotgun (WGS) entry which is preliminary data.</text>
</comment>
<evidence type="ECO:0000256" key="2">
    <source>
        <dbReference type="ARBA" id="ARBA00022448"/>
    </source>
</evidence>
<dbReference type="InterPro" id="IPR026847">
    <property type="entry name" value="VPS13"/>
</dbReference>
<protein>
    <submittedName>
        <fullName evidence="8">Uncharacterized protein</fullName>
    </submittedName>
</protein>
<dbReference type="Proteomes" id="UP000749559">
    <property type="component" value="Unassembled WGS sequence"/>
</dbReference>
<dbReference type="OrthoDB" id="428159at2759"/>
<keyword evidence="3" id="KW-0445">Lipid transport</keyword>
<dbReference type="InterPro" id="IPR009543">
    <property type="entry name" value="VPS13_VAB"/>
</dbReference>
<dbReference type="PANTHER" id="PTHR16166:SF93">
    <property type="entry name" value="INTERMEMBRANE LIPID TRANSFER PROTEIN VPS13"/>
    <property type="match status" value="1"/>
</dbReference>
<sequence length="3096" mass="347405">MAAQVIKNLQIKVSDIHVRYEDRYTNPDKPFSMGVTLKNLFFETTDENWKPCIIKETVKMIYKQVQLDCLSVYWNSNSPIYTDMEKDDMINSMKSNISSPTTKTDYKYLIEPISSVAQLRLNQKPEEMEYSLAKLFLNVIFKEIAIALSRKQYQDVMEMLESFERVALSSRFRQHMRPTCKIHISAKNWWKYAYRCILEETVRRRRRMWSWEHIKHYRDVMRQYKEAYKKKLSMKKISSDIQKVLDDGEAELSVFNITLMRQQAEVELKKAKIKKAKADEGGGWFGGWFGGGKKKEKEKKKEGIDIEEQFQELMTEEEKAKLYSAIGYQENTTDPTLPKDYVAHKLNFKLNKLSLCLKDEEKTNPQIVKLQLDDVFASVGQRPAANALRVQAKMDTLNIYGSPAEGSVRTLLSSLNHEADAKYSLLDVQFETNPLDGACDQRIGVHARPVEIIFDATTINQVVEFLKPPQSVHLKQLQAAAMSKFDEIKEQTTTGLAHAIDIHKYTDVNIDLKPSYILIPQDGYYRNNCHMLVVDLGNFQFKSMRDLPSPTGPIKNESMDDVMSRAYDKFSIKLQSVQVLFAHPGENWMAARQQNNSNMHIVRPISLNVSLHKCMIENDTRMPKMKIAGELPVLSLNVSDVRLQELLDLALSIPTPESSSDDDDEWAAPDITNLAVEAEAKSLLKKIQVEESSDEEQQAAIKAPSGSGDGADDEDNFMDAKESLEASRRLSQQSSQDIVQYTDLELTFEIKEISVNISQFKVDQEVPTLKIVVESLGTSLKMRTFEMVAEAYLGGVYLQHLQFKLPKDLQLTEELNDGPLINIINTPSLEDDSSKHLLSVQYLKANKEGPDFATVYNNTEQTIKAEFRALDIMLHQGALLNIMELAQSLAPKPRDTATTTVDVTQHTTDKQDTVKEAKPKRKKKINKKDEDVIDIQLDANLNNIAVTMCTDVSVITKLKVSGLEAGVTIDKKKTDVSAILRDITVFDPTPQAVYPKILSIDGSEVFNLSLTMFNDATEGEAYTNMKCVDMKVDLSLGCMKAVFLNKFVAALLGYVEKFSAAKDKVVEAGVAAAEQARQVAANLQDKASRIQLGISMKAPLIIVPQNSMSENALVADLGLLHIGNSFYMAQKTNERGHPAIFDHMKIELSDLKLSRAVLLDGQVGRECLLLNPVTISLEIQRNLAAAWYHEEPDINISGKLPYVDVNISQSDFTMMMCVLGENLTEGQPAPQAPPPVDTTDQVVPEIAAPVSAEHPGIEPPVTDNAYPKMTFTFCVENIKAELYIGDSELVPGGSARIPEKSLARVELNKIAVDGKMMSDTSMKAKVVLQNIILDDSRPLREHGITKMLEMANMGVSEDNNMVNISFDQDSKQNKDLKMTMHNPYICVCLDYLMAVGDFFIKGLPPPPPQPAKPAIKDAAAEADVVKAEIPPSSEMHIMIQIMHPEIVLVEDAMNMDTKALVLDTEVYFKMTILPEQQTMMGAVKNLQILSCNFSERSRRSKTGVVILTPCEIALQSSAPFGKGHHMDINISDIILNISPATIRLITAITSTVGSQQSDEEVEKVEVIPKDVWDVKPLTSANLWYLSSPEGEEVTEETLDLVDPLADDIIPPSRGEQLLVAISTIIVKIEGGIGKRTVPMLILEAGFRGEIKDWSTQLNIQCDLSLEVAYYNENMVVWEPLIEPVEDGNRHRPWELNVEISKNDDLPPPPSEEDEGEVLFQPPKMSLNVTSYDVLQLTVTKTCIEVLTNLGKAFGDAYNLVEPSVKAGEVTAPYLLKNDTGMALTCKLDETFTMPPQAKDGHVGLKAQEELPLWGLKVAKLLRKQSLIKATQEGEKEKKILLTMEQFNATRELNIMKVEERGYSINQIAYPGKPWSLICQTSASYGCKTITLRSMLQFHNHLPVDLEVYYKLESGDIEQCGVVAPDQTFNVPMYAVYSSFEEFFFKPADKNYKVSTTAIKWSDLKTGSKKVVSCEFATNESTTAHQPLYFNVNCRSEDVFFEQTEEKTAKSIMLDIQPTVVFHNLLPYKIQYTLEGKTPETTIDCGEKSPLLSACPGQTTLEVKISNYLKKEWTACISLTEKVEELSVITFEAMEGSNKHVMDLGLHTVTEKGYMNAQLYCPYWMINKCNLPISYKAGKIKEKDKAEEVVISHPADFEDAVLFSFKSGKSFVSKKKAALKVCESDWSDKFSLDTVGSSGIVQCRFMRYMYEVGVSISLSSSGLTKIVTFTPYYMLANHAKFTISCRERITEAKWIDVAPGECVPFWPIYIAKNMQMTAKIKDTDLETKPFPYNEVHATLMKVEEYGGIQVECIVSESAIAVTFQQYSNGMASARIVNHTENAIVQYSQREVKDDVQTLQAQNTCLYTWQDPLAKRKLIWSCGDKKFQEDDLMTDGIGEFFANADTKVYWVSFLDGMQRVLLFTEDLALATMAQEAGELERVEQEIILSLQGVGISLTNNMHQTEVSYMGITSSGVIWEEKKKRYKALNKKQIRTLEAAYQTYMAELSIGKSTSSRQQLDGKLDVDFQEMMMYKPRKHPIRRSFENGIWLSYRTSPHQLQLHAKVHRLQLDNQLPASVFPTVLAPVPPPKSVAADSVPKPFAELSVMLRKREHSNVMQFKYAKMLVQEMALKLDQGFLNALIDLFSSGAIPEEQELEYFRNDTSMIRMQLKDTDASLSSHKEQKNFYDILHVSPLKIHISFSLQGGGGDKEGGKPTQIQSNIINLFLQSVGVVLTDIQDVVFKLGYFERQAKFYNSSQLQGEVVRHYSGQAIKQMYVLVLGLDVLGNPFGLIRGMMEGVEDLFYEPYQGAIQGPEEFAEGLVLGVRSLFGHAVGGAAGAVSRITGTLGKGIAALTLDDDYQRKRREAMNKRPANFQEGMARGGKGLVMGFVDGITGIVRKPMEGAKQEGAEGFFKGLGKGLVGVVARPTSGVIDFASSSFEGVKRLAELSDEVRRLRPPRFIAPDGVIRPYIHREAEGNSILQELEKGKYALTDVFVAHMVVTKDGKNVVLVTDKRVIFVKKGDIFGHWDCEWQYGWLDLKEPPASTSKGIQILLKEKQKKSFFSQKSLGKMIPMTDEKASDWIVLKMKESYSTFVRS</sequence>
<evidence type="ECO:0000256" key="3">
    <source>
        <dbReference type="ARBA" id="ARBA00023055"/>
    </source>
</evidence>
<comment type="similarity">
    <text evidence="1">Belongs to the VPS13 family.</text>
</comment>
<dbReference type="EMBL" id="CAIIXF020000007">
    <property type="protein sequence ID" value="CAH1789713.1"/>
    <property type="molecule type" value="Genomic_DNA"/>
</dbReference>
<keyword evidence="9" id="KW-1185">Reference proteome</keyword>
<keyword evidence="2" id="KW-0813">Transport</keyword>
<dbReference type="Pfam" id="PF25036">
    <property type="entry name" value="VPS13_VAB"/>
    <property type="match status" value="1"/>
</dbReference>
<dbReference type="PANTHER" id="PTHR16166">
    <property type="entry name" value="VACUOLAR PROTEIN SORTING-ASSOCIATED PROTEIN VPS13"/>
    <property type="match status" value="1"/>
</dbReference>
<dbReference type="Pfam" id="PF12624">
    <property type="entry name" value="VPS13_N"/>
    <property type="match status" value="1"/>
</dbReference>
<feature type="domain" description="Vacuolar protein sorting-associated protein 13 VPS13 adaptor binding" evidence="6">
    <location>
        <begin position="1840"/>
        <end position="2373"/>
    </location>
</feature>
<evidence type="ECO:0000259" key="7">
    <source>
        <dbReference type="Pfam" id="PF25037"/>
    </source>
</evidence>
<name>A0A8J1TT07_OWEFU</name>
<dbReference type="GO" id="GO:0006623">
    <property type="term" value="P:protein targeting to vacuole"/>
    <property type="evidence" value="ECO:0007669"/>
    <property type="project" value="TreeGrafter"/>
</dbReference>